<proteinExistence type="predicted"/>
<organism evidence="2 3">
    <name type="scientific">Mesorhabditis spiculigera</name>
    <dbReference type="NCBI Taxonomy" id="96644"/>
    <lineage>
        <taxon>Eukaryota</taxon>
        <taxon>Metazoa</taxon>
        <taxon>Ecdysozoa</taxon>
        <taxon>Nematoda</taxon>
        <taxon>Chromadorea</taxon>
        <taxon>Rhabditida</taxon>
        <taxon>Rhabditina</taxon>
        <taxon>Rhabditomorpha</taxon>
        <taxon>Rhabditoidea</taxon>
        <taxon>Rhabditidae</taxon>
        <taxon>Mesorhabditinae</taxon>
        <taxon>Mesorhabditis</taxon>
    </lineage>
</organism>
<comment type="caution">
    <text evidence="2">The sequence shown here is derived from an EMBL/GenBank/DDBJ whole genome shotgun (WGS) entry which is preliminary data.</text>
</comment>
<accession>A0AA36G5Z0</accession>
<dbReference type="Proteomes" id="UP001177023">
    <property type="component" value="Unassembled WGS sequence"/>
</dbReference>
<evidence type="ECO:0000313" key="2">
    <source>
        <dbReference type="EMBL" id="CAJ0574052.1"/>
    </source>
</evidence>
<dbReference type="Gene3D" id="2.10.25.10">
    <property type="entry name" value="Laminin"/>
    <property type="match status" value="1"/>
</dbReference>
<evidence type="ECO:0000313" key="3">
    <source>
        <dbReference type="Proteomes" id="UP001177023"/>
    </source>
</evidence>
<gene>
    <name evidence="2" type="ORF">MSPICULIGERA_LOCUS12395</name>
</gene>
<dbReference type="AlphaFoldDB" id="A0AA36G5Z0"/>
<name>A0AA36G5Z0_9BILA</name>
<keyword evidence="3" id="KW-1185">Reference proteome</keyword>
<evidence type="ECO:0000256" key="1">
    <source>
        <dbReference type="SAM" id="SignalP"/>
    </source>
</evidence>
<evidence type="ECO:0008006" key="4">
    <source>
        <dbReference type="Google" id="ProtNLM"/>
    </source>
</evidence>
<feature type="signal peptide" evidence="1">
    <location>
        <begin position="1"/>
        <end position="16"/>
    </location>
</feature>
<sequence length="129" mass="14680">MRVSAFIFCVLPSALAHYFEEMNEDKRAIDPAMGRLRYIYVSEDTPAADQLLYLPRRAVIENSEPFAPRQTRSGNLDEGCAGNGRMVLGRCICENGWRGEHCDKKFNTHMRIGKRSGRWAGAASERRKQ</sequence>
<dbReference type="SUPFAM" id="SSF57196">
    <property type="entry name" value="EGF/Laminin"/>
    <property type="match status" value="1"/>
</dbReference>
<dbReference type="EMBL" id="CATQJA010002626">
    <property type="protein sequence ID" value="CAJ0574052.1"/>
    <property type="molecule type" value="Genomic_DNA"/>
</dbReference>
<feature type="chain" id="PRO_5041272997" description="EGF-like domain-containing protein" evidence="1">
    <location>
        <begin position="17"/>
        <end position="129"/>
    </location>
</feature>
<feature type="non-terminal residue" evidence="2">
    <location>
        <position position="1"/>
    </location>
</feature>
<protein>
    <recommendedName>
        <fullName evidence="4">EGF-like domain-containing protein</fullName>
    </recommendedName>
</protein>
<keyword evidence="1" id="KW-0732">Signal</keyword>
<reference evidence="2" key="1">
    <citation type="submission" date="2023-06" db="EMBL/GenBank/DDBJ databases">
        <authorList>
            <person name="Delattre M."/>
        </authorList>
    </citation>
    <scope>NUCLEOTIDE SEQUENCE</scope>
    <source>
        <strain evidence="2">AF72</strain>
    </source>
</reference>
<dbReference type="Pfam" id="PF23106">
    <property type="entry name" value="EGF_Teneurin"/>
    <property type="match status" value="1"/>
</dbReference>